<organism evidence="12 13">
    <name type="scientific">Paeniglutamicibacter terrestris</name>
    <dbReference type="NCBI Taxonomy" id="2723403"/>
    <lineage>
        <taxon>Bacteria</taxon>
        <taxon>Bacillati</taxon>
        <taxon>Actinomycetota</taxon>
        <taxon>Actinomycetes</taxon>
        <taxon>Micrococcales</taxon>
        <taxon>Micrococcaceae</taxon>
        <taxon>Paeniglutamicibacter</taxon>
    </lineage>
</organism>
<evidence type="ECO:0000256" key="8">
    <source>
        <dbReference type="ARBA" id="ARBA00035585"/>
    </source>
</evidence>
<accession>A0ABX1G4B7</accession>
<keyword evidence="5 10" id="KW-0472">Membrane</keyword>
<evidence type="ECO:0000256" key="5">
    <source>
        <dbReference type="ARBA" id="ARBA00023136"/>
    </source>
</evidence>
<evidence type="ECO:0000256" key="3">
    <source>
        <dbReference type="ARBA" id="ARBA00022692"/>
    </source>
</evidence>
<keyword evidence="13" id="KW-1185">Reference proteome</keyword>
<sequence length="165" mass="16667">MKTEPPQASPGGGKATARITVGNLLAVMVGGFLGAALRVGLGFVFPEGGGFPTTTLVVNLSGTAALAALTSYWQVTHRGRPWLRAGIGTGFLGAYTTFSSLVLFVLGSPLPLALSALLVSLSGCAAVAWLVMAGVERMVRPTVEAQPDPGAAAPGMRSENGGEVS</sequence>
<keyword evidence="10" id="KW-0813">Transport</keyword>
<feature type="transmembrane region" description="Helical" evidence="10">
    <location>
        <begin position="21"/>
        <end position="45"/>
    </location>
</feature>
<keyword evidence="6 10" id="KW-0407">Ion channel</keyword>
<evidence type="ECO:0000256" key="7">
    <source>
        <dbReference type="ARBA" id="ARBA00035120"/>
    </source>
</evidence>
<evidence type="ECO:0000256" key="2">
    <source>
        <dbReference type="ARBA" id="ARBA00022475"/>
    </source>
</evidence>
<dbReference type="InterPro" id="IPR003691">
    <property type="entry name" value="FluC"/>
</dbReference>
<evidence type="ECO:0000256" key="9">
    <source>
        <dbReference type="ARBA" id="ARBA00049940"/>
    </source>
</evidence>
<dbReference type="HAMAP" id="MF_00454">
    <property type="entry name" value="FluC"/>
    <property type="match status" value="1"/>
</dbReference>
<comment type="function">
    <text evidence="9 10">Fluoride-specific ion channel. Important for reducing fluoride concentration in the cell, thus reducing its toxicity.</text>
</comment>
<keyword evidence="3 10" id="KW-0812">Transmembrane</keyword>
<evidence type="ECO:0000313" key="13">
    <source>
        <dbReference type="Proteomes" id="UP000746595"/>
    </source>
</evidence>
<gene>
    <name evidence="10" type="primary">fluC</name>
    <name evidence="10" type="synonym">crcB</name>
    <name evidence="12" type="ORF">HED64_06910</name>
</gene>
<feature type="transmembrane region" description="Helical" evidence="10">
    <location>
        <begin position="51"/>
        <end position="73"/>
    </location>
</feature>
<reference evidence="12 13" key="1">
    <citation type="submission" date="2020-04" db="EMBL/GenBank/DDBJ databases">
        <title>Paeniglutamicibacter sp. ANT13_2, a novel actinomycete isolated from sediment in Antarctica.</title>
        <authorList>
            <person name="Sakdapetsiri C."/>
            <person name="Pinyakong O."/>
        </authorList>
    </citation>
    <scope>NUCLEOTIDE SEQUENCE [LARGE SCALE GENOMIC DNA]</scope>
    <source>
        <strain evidence="12 13">ANT13_2</strain>
    </source>
</reference>
<comment type="similarity">
    <text evidence="7 10">Belongs to the fluoride channel Fluc/FEX (TC 1.A.43) family.</text>
</comment>
<keyword evidence="10" id="KW-0406">Ion transport</keyword>
<keyword evidence="10" id="KW-0479">Metal-binding</keyword>
<comment type="activity regulation">
    <text evidence="10">Na(+) is not transported, but it plays an essential structural role and its presence is essential for fluoride channel function.</text>
</comment>
<dbReference type="Pfam" id="PF02537">
    <property type="entry name" value="CRCB"/>
    <property type="match status" value="1"/>
</dbReference>
<comment type="subcellular location">
    <subcellularLocation>
        <location evidence="1 10">Cell membrane</location>
        <topology evidence="1 10">Multi-pass membrane protein</topology>
    </subcellularLocation>
</comment>
<evidence type="ECO:0000256" key="1">
    <source>
        <dbReference type="ARBA" id="ARBA00004651"/>
    </source>
</evidence>
<evidence type="ECO:0000313" key="12">
    <source>
        <dbReference type="EMBL" id="NKG20441.1"/>
    </source>
</evidence>
<evidence type="ECO:0000256" key="10">
    <source>
        <dbReference type="HAMAP-Rule" id="MF_00454"/>
    </source>
</evidence>
<feature type="binding site" evidence="10">
    <location>
        <position position="96"/>
    </location>
    <ligand>
        <name>Na(+)</name>
        <dbReference type="ChEBI" id="CHEBI:29101"/>
        <note>structural</note>
    </ligand>
</feature>
<feature type="transmembrane region" description="Helical" evidence="10">
    <location>
        <begin position="112"/>
        <end position="132"/>
    </location>
</feature>
<keyword evidence="2 10" id="KW-1003">Cell membrane</keyword>
<name>A0ABX1G4B7_9MICC</name>
<keyword evidence="4 10" id="KW-1133">Transmembrane helix</keyword>
<keyword evidence="10" id="KW-0915">Sodium</keyword>
<protein>
    <recommendedName>
        <fullName evidence="10">Fluoride-specific ion channel FluC</fullName>
    </recommendedName>
</protein>
<evidence type="ECO:0000256" key="4">
    <source>
        <dbReference type="ARBA" id="ARBA00022989"/>
    </source>
</evidence>
<feature type="region of interest" description="Disordered" evidence="11">
    <location>
        <begin position="145"/>
        <end position="165"/>
    </location>
</feature>
<comment type="caution">
    <text evidence="12">The sequence shown here is derived from an EMBL/GenBank/DDBJ whole genome shotgun (WGS) entry which is preliminary data.</text>
</comment>
<feature type="transmembrane region" description="Helical" evidence="10">
    <location>
        <begin position="85"/>
        <end position="106"/>
    </location>
</feature>
<proteinExistence type="inferred from homology"/>
<dbReference type="Proteomes" id="UP000746595">
    <property type="component" value="Unassembled WGS sequence"/>
</dbReference>
<comment type="catalytic activity">
    <reaction evidence="8">
        <text>fluoride(in) = fluoride(out)</text>
        <dbReference type="Rhea" id="RHEA:76159"/>
        <dbReference type="ChEBI" id="CHEBI:17051"/>
    </reaction>
    <physiologicalReaction direction="left-to-right" evidence="8">
        <dbReference type="Rhea" id="RHEA:76160"/>
    </physiologicalReaction>
</comment>
<feature type="binding site" evidence="10">
    <location>
        <position position="93"/>
    </location>
    <ligand>
        <name>Na(+)</name>
        <dbReference type="ChEBI" id="CHEBI:29101"/>
        <note>structural</note>
    </ligand>
</feature>
<evidence type="ECO:0000256" key="11">
    <source>
        <dbReference type="SAM" id="MobiDB-lite"/>
    </source>
</evidence>
<dbReference type="EMBL" id="JAAWVT010000002">
    <property type="protein sequence ID" value="NKG20441.1"/>
    <property type="molecule type" value="Genomic_DNA"/>
</dbReference>
<evidence type="ECO:0000256" key="6">
    <source>
        <dbReference type="ARBA" id="ARBA00023303"/>
    </source>
</evidence>